<dbReference type="InterPro" id="IPR036397">
    <property type="entry name" value="RNaseH_sf"/>
</dbReference>
<dbReference type="EMBL" id="CAMAPF010000274">
    <property type="protein sequence ID" value="CAH9116402.1"/>
    <property type="molecule type" value="Genomic_DNA"/>
</dbReference>
<dbReference type="SUPFAM" id="SSF53098">
    <property type="entry name" value="Ribonuclease H-like"/>
    <property type="match status" value="1"/>
</dbReference>
<accession>A0AAV0E4C9</accession>
<gene>
    <name evidence="3" type="ORF">CEPIT_LOCUS21481</name>
</gene>
<keyword evidence="4" id="KW-1185">Reference proteome</keyword>
<dbReference type="Gene3D" id="3.30.420.10">
    <property type="entry name" value="Ribonuclease H-like superfamily/Ribonuclease H"/>
    <property type="match status" value="1"/>
</dbReference>
<evidence type="ECO:0000313" key="3">
    <source>
        <dbReference type="EMBL" id="CAH9116402.1"/>
    </source>
</evidence>
<dbReference type="InterPro" id="IPR026960">
    <property type="entry name" value="RVT-Znf"/>
</dbReference>
<comment type="caution">
    <text evidence="3">The sequence shown here is derived from an EMBL/GenBank/DDBJ whole genome shotgun (WGS) entry which is preliminary data.</text>
</comment>
<dbReference type="InterPro" id="IPR012337">
    <property type="entry name" value="RNaseH-like_sf"/>
</dbReference>
<sequence>MCVELERIMNGFWWTGSSGKGIRWKDWNNLSTPKKGGGLGFKRLREFNLAMLGKQSWRIFTKPHCLVVKVLKARYFPRSSFLEAKIGHNPSFIWRSILETQSLIKEGYRWRVGRGDSINVWDDPWLPCLDNPRVESQLVQGLEGCKVAGLLQRDGGGGWDVDIVNDIFGNRDRELILGIPVSQRHVPDKLVWRWEENGSYSVKSSYKFLMQSSGNVSSYGWTRMWNLPIPPKVKFFFWQACIGCLPTADTLMTKRQVWGLMNWSFQLDASISFEMWVERLLNNHNEERCSKFIMLIWGLWNARNTILWQQVYTPPQSIVAGALTFLEGWQQAQGTNRKSQNQLQTTVRWVKPDEGRVKINTDAAVKTGSGSMGLGWIARSSEGEFIVGGAINRTGVFLPREAEALAVREALSWLKEAGWDHIDLETDSLQLIKSIQSGEDESSFGVIVGDIRELSTSFNDITFAHVRRSANRAAHDMAKAADSMSGCHIWFSFPPDCISASLNHDYINTS</sequence>
<dbReference type="GO" id="GO:0004523">
    <property type="term" value="F:RNA-DNA hybrid ribonuclease activity"/>
    <property type="evidence" value="ECO:0007669"/>
    <property type="project" value="InterPro"/>
</dbReference>
<evidence type="ECO:0000313" key="4">
    <source>
        <dbReference type="Proteomes" id="UP001152523"/>
    </source>
</evidence>
<feature type="domain" description="RNase H type-1" evidence="1">
    <location>
        <begin position="360"/>
        <end position="481"/>
    </location>
</feature>
<dbReference type="InterPro" id="IPR044730">
    <property type="entry name" value="RNase_H-like_dom_plant"/>
</dbReference>
<dbReference type="InterPro" id="IPR002156">
    <property type="entry name" value="RNaseH_domain"/>
</dbReference>
<dbReference type="Pfam" id="PF13456">
    <property type="entry name" value="RVT_3"/>
    <property type="match status" value="1"/>
</dbReference>
<dbReference type="InterPro" id="IPR052929">
    <property type="entry name" value="RNase_H-like_EbsB-rel"/>
</dbReference>
<dbReference type="PANTHER" id="PTHR47074:SF11">
    <property type="entry name" value="REVERSE TRANSCRIPTASE-LIKE PROTEIN"/>
    <property type="match status" value="1"/>
</dbReference>
<dbReference type="GO" id="GO:0003676">
    <property type="term" value="F:nucleic acid binding"/>
    <property type="evidence" value="ECO:0007669"/>
    <property type="project" value="InterPro"/>
</dbReference>
<name>A0AAV0E4C9_9ASTE</name>
<dbReference type="CDD" id="cd06222">
    <property type="entry name" value="RNase_H_like"/>
    <property type="match status" value="1"/>
</dbReference>
<evidence type="ECO:0008006" key="5">
    <source>
        <dbReference type="Google" id="ProtNLM"/>
    </source>
</evidence>
<evidence type="ECO:0000259" key="2">
    <source>
        <dbReference type="Pfam" id="PF13966"/>
    </source>
</evidence>
<proteinExistence type="predicted"/>
<feature type="domain" description="Reverse transcriptase zinc-binding" evidence="2">
    <location>
        <begin position="200"/>
        <end position="253"/>
    </location>
</feature>
<evidence type="ECO:0000259" key="1">
    <source>
        <dbReference type="Pfam" id="PF13456"/>
    </source>
</evidence>
<dbReference type="Proteomes" id="UP001152523">
    <property type="component" value="Unassembled WGS sequence"/>
</dbReference>
<dbReference type="Pfam" id="PF13966">
    <property type="entry name" value="zf-RVT"/>
    <property type="match status" value="1"/>
</dbReference>
<dbReference type="AlphaFoldDB" id="A0AAV0E4C9"/>
<protein>
    <recommendedName>
        <fullName evidence="5">RNase H type-1 domain-containing protein</fullName>
    </recommendedName>
</protein>
<reference evidence="3" key="1">
    <citation type="submission" date="2022-07" db="EMBL/GenBank/DDBJ databases">
        <authorList>
            <person name="Macas J."/>
            <person name="Novak P."/>
            <person name="Neumann P."/>
        </authorList>
    </citation>
    <scope>NUCLEOTIDE SEQUENCE</scope>
</reference>
<organism evidence="3 4">
    <name type="scientific">Cuscuta epithymum</name>
    <dbReference type="NCBI Taxonomy" id="186058"/>
    <lineage>
        <taxon>Eukaryota</taxon>
        <taxon>Viridiplantae</taxon>
        <taxon>Streptophyta</taxon>
        <taxon>Embryophyta</taxon>
        <taxon>Tracheophyta</taxon>
        <taxon>Spermatophyta</taxon>
        <taxon>Magnoliopsida</taxon>
        <taxon>eudicotyledons</taxon>
        <taxon>Gunneridae</taxon>
        <taxon>Pentapetalae</taxon>
        <taxon>asterids</taxon>
        <taxon>lamiids</taxon>
        <taxon>Solanales</taxon>
        <taxon>Convolvulaceae</taxon>
        <taxon>Cuscuteae</taxon>
        <taxon>Cuscuta</taxon>
        <taxon>Cuscuta subgen. Cuscuta</taxon>
    </lineage>
</organism>
<dbReference type="PANTHER" id="PTHR47074">
    <property type="entry name" value="BNAC02G40300D PROTEIN"/>
    <property type="match status" value="1"/>
</dbReference>